<comment type="similarity">
    <text evidence="1">Belongs to the calycin superfamily. Lipocalin family.</text>
</comment>
<feature type="domain" description="Lipocalin/cytosolic fatty-acid binding" evidence="3">
    <location>
        <begin position="40"/>
        <end position="183"/>
    </location>
</feature>
<evidence type="ECO:0000259" key="3">
    <source>
        <dbReference type="Pfam" id="PF00061"/>
    </source>
</evidence>
<accession>A0A8J4TZQ3</accession>
<dbReference type="Proteomes" id="UP000727407">
    <property type="component" value="Unassembled WGS sequence"/>
</dbReference>
<feature type="signal peptide" evidence="2">
    <location>
        <begin position="1"/>
        <end position="26"/>
    </location>
</feature>
<dbReference type="InterPro" id="IPR000566">
    <property type="entry name" value="Lipocln_cytosolic_FA-bd_dom"/>
</dbReference>
<dbReference type="PANTHER" id="PTHR11430">
    <property type="entry name" value="LIPOCALIN"/>
    <property type="match status" value="1"/>
</dbReference>
<dbReference type="EMBL" id="QNUK01001588">
    <property type="protein sequence ID" value="KAF5880182.1"/>
    <property type="molecule type" value="Genomic_DNA"/>
</dbReference>
<evidence type="ECO:0000313" key="4">
    <source>
        <dbReference type="EMBL" id="KAF5880182.1"/>
    </source>
</evidence>
<feature type="non-terminal residue" evidence="4">
    <location>
        <position position="186"/>
    </location>
</feature>
<evidence type="ECO:0000313" key="5">
    <source>
        <dbReference type="Proteomes" id="UP000727407"/>
    </source>
</evidence>
<feature type="non-terminal residue" evidence="4">
    <location>
        <position position="1"/>
    </location>
</feature>
<dbReference type="AlphaFoldDB" id="A0A8J4TZQ3"/>
<dbReference type="OrthoDB" id="9048943at2759"/>
<dbReference type="PANTHER" id="PTHR11430:SF32">
    <property type="entry name" value="CHLOROPLASTIC LIPOCALIN"/>
    <property type="match status" value="1"/>
</dbReference>
<dbReference type="Pfam" id="PF00061">
    <property type="entry name" value="Lipocalin"/>
    <property type="match status" value="1"/>
</dbReference>
<evidence type="ECO:0000256" key="1">
    <source>
        <dbReference type="ARBA" id="ARBA00006889"/>
    </source>
</evidence>
<organism evidence="4 5">
    <name type="scientific">Clarias magur</name>
    <name type="common">Asian catfish</name>
    <name type="synonym">Macropteronotus magur</name>
    <dbReference type="NCBI Taxonomy" id="1594786"/>
    <lineage>
        <taxon>Eukaryota</taxon>
        <taxon>Metazoa</taxon>
        <taxon>Chordata</taxon>
        <taxon>Craniata</taxon>
        <taxon>Vertebrata</taxon>
        <taxon>Euteleostomi</taxon>
        <taxon>Actinopterygii</taxon>
        <taxon>Neopterygii</taxon>
        <taxon>Teleostei</taxon>
        <taxon>Ostariophysi</taxon>
        <taxon>Siluriformes</taxon>
        <taxon>Clariidae</taxon>
        <taxon>Clarias</taxon>
    </lineage>
</organism>
<reference evidence="4" key="1">
    <citation type="submission" date="2020-07" db="EMBL/GenBank/DDBJ databases">
        <title>Clarias magur genome sequencing, assembly and annotation.</title>
        <authorList>
            <person name="Kushwaha B."/>
            <person name="Kumar R."/>
            <person name="Das P."/>
            <person name="Joshi C.G."/>
            <person name="Kumar D."/>
            <person name="Nagpure N.S."/>
            <person name="Pandey M."/>
            <person name="Agarwal S."/>
            <person name="Srivastava S."/>
            <person name="Singh M."/>
            <person name="Sahoo L."/>
            <person name="Jayasankar P."/>
            <person name="Meher P.K."/>
            <person name="Koringa P.G."/>
            <person name="Iquebal M.A."/>
            <person name="Das S.P."/>
            <person name="Bit A."/>
            <person name="Patnaik S."/>
            <person name="Patel N."/>
            <person name="Shah T.M."/>
            <person name="Hinsu A."/>
            <person name="Jena J.K."/>
        </authorList>
    </citation>
    <scope>NUCLEOTIDE SEQUENCE</scope>
    <source>
        <strain evidence="4">CIFAMagur01</strain>
        <tissue evidence="4">Testis</tissue>
    </source>
</reference>
<dbReference type="SUPFAM" id="SSF50814">
    <property type="entry name" value="Lipocalins"/>
    <property type="match status" value="1"/>
</dbReference>
<dbReference type="Gene3D" id="2.40.128.20">
    <property type="match status" value="1"/>
</dbReference>
<sequence length="186" mass="21114">THPGVTSGTRMLGLPGILLFLLGTNASHNLQDFTLKEVEGKWYLSGTASGAGWIENPKWMEKASLVIMTPTTDGDLHMNSSLMITKGTKNIGCIRIYHFLKRTKTLGTFTFYSLYYQALTEVSVVDVQVDKYVIIKNKRTTKQNVTFNLELYTRKPVVSLEVKRLFSQYSLKQRFTPAKTIFVSYQ</sequence>
<keyword evidence="2" id="KW-0732">Signal</keyword>
<name>A0A8J4TZQ3_CLAMG</name>
<feature type="chain" id="PRO_5035307580" evidence="2">
    <location>
        <begin position="27"/>
        <end position="186"/>
    </location>
</feature>
<dbReference type="InterPro" id="IPR012674">
    <property type="entry name" value="Calycin"/>
</dbReference>
<protein>
    <submittedName>
        <fullName evidence="4">Lipocalin-like</fullName>
    </submittedName>
</protein>
<gene>
    <name evidence="4" type="ORF">DAT39_023316</name>
</gene>
<comment type="caution">
    <text evidence="4">The sequence shown here is derived from an EMBL/GenBank/DDBJ whole genome shotgun (WGS) entry which is preliminary data.</text>
</comment>
<dbReference type="InterPro" id="IPR002345">
    <property type="entry name" value="Lipocalin"/>
</dbReference>
<keyword evidence="5" id="KW-1185">Reference proteome</keyword>
<dbReference type="PRINTS" id="PR01254">
    <property type="entry name" value="PGNDSYNTHASE"/>
</dbReference>
<evidence type="ECO:0000256" key="2">
    <source>
        <dbReference type="SAM" id="SignalP"/>
    </source>
</evidence>
<dbReference type="GO" id="GO:0036094">
    <property type="term" value="F:small molecule binding"/>
    <property type="evidence" value="ECO:0007669"/>
    <property type="project" value="InterPro"/>
</dbReference>
<proteinExistence type="inferred from homology"/>